<dbReference type="GO" id="GO:0003700">
    <property type="term" value="F:DNA-binding transcription factor activity"/>
    <property type="evidence" value="ECO:0007669"/>
    <property type="project" value="InterPro"/>
</dbReference>
<gene>
    <name evidence="5" type="ORF">F8O02_07025</name>
</gene>
<evidence type="ECO:0000256" key="3">
    <source>
        <dbReference type="ARBA" id="ARBA00023163"/>
    </source>
</evidence>
<dbReference type="PANTHER" id="PTHR43537">
    <property type="entry name" value="TRANSCRIPTIONAL REGULATOR, GNTR FAMILY"/>
    <property type="match status" value="1"/>
</dbReference>
<dbReference type="InterPro" id="IPR036390">
    <property type="entry name" value="WH_DNA-bd_sf"/>
</dbReference>
<feature type="domain" description="HTH gntR-type" evidence="4">
    <location>
        <begin position="7"/>
        <end position="74"/>
    </location>
</feature>
<sequence length="235" mass="26503">MAEHESSSKAMQARNAIKRSIASGRLHAGQRLVISQLARELRMSPVPVREAIRLLESEGLVTFSHNVGAQVTDFRPAEYRHMMFTLAVLEGAAVGQAAPHVQQRTVDEARFYNRHLVDALRAGRFAEANRLSTLFHRVIYRDCPNEYLLRTLNEGWAKAAAVKGAVFGLLPGRVDGLVEEHERLLQLFERHAPADEIETFTRAHRLRNTEAFLRYARQTLQQRREDAADAPDASA</sequence>
<protein>
    <submittedName>
        <fullName evidence="5">GntR family transcriptional regulator</fullName>
    </submittedName>
</protein>
<dbReference type="EMBL" id="WBKA01000005">
    <property type="protein sequence ID" value="KAB1631689.1"/>
    <property type="molecule type" value="Genomic_DNA"/>
</dbReference>
<dbReference type="InterPro" id="IPR011711">
    <property type="entry name" value="GntR_C"/>
</dbReference>
<dbReference type="PANTHER" id="PTHR43537:SF24">
    <property type="entry name" value="GLUCONATE OPERON TRANSCRIPTIONAL REPRESSOR"/>
    <property type="match status" value="1"/>
</dbReference>
<dbReference type="InterPro" id="IPR008920">
    <property type="entry name" value="TF_FadR/GntR_C"/>
</dbReference>
<dbReference type="Gene3D" id="1.10.10.10">
    <property type="entry name" value="Winged helix-like DNA-binding domain superfamily/Winged helix DNA-binding domain"/>
    <property type="match status" value="1"/>
</dbReference>
<dbReference type="Pfam" id="PF07729">
    <property type="entry name" value="FCD"/>
    <property type="match status" value="1"/>
</dbReference>
<evidence type="ECO:0000256" key="1">
    <source>
        <dbReference type="ARBA" id="ARBA00023015"/>
    </source>
</evidence>
<proteinExistence type="predicted"/>
<dbReference type="Pfam" id="PF00392">
    <property type="entry name" value="GntR"/>
    <property type="match status" value="1"/>
</dbReference>
<dbReference type="SUPFAM" id="SSF46785">
    <property type="entry name" value="Winged helix' DNA-binding domain"/>
    <property type="match status" value="1"/>
</dbReference>
<accession>A0A7C8BMT5</accession>
<dbReference type="SMART" id="SM00345">
    <property type="entry name" value="HTH_GNTR"/>
    <property type="match status" value="1"/>
</dbReference>
<dbReference type="CDD" id="cd07377">
    <property type="entry name" value="WHTH_GntR"/>
    <property type="match status" value="1"/>
</dbReference>
<evidence type="ECO:0000259" key="4">
    <source>
        <dbReference type="PROSITE" id="PS50949"/>
    </source>
</evidence>
<keyword evidence="3" id="KW-0804">Transcription</keyword>
<dbReference type="InterPro" id="IPR036388">
    <property type="entry name" value="WH-like_DNA-bd_sf"/>
</dbReference>
<reference evidence="5 6" key="1">
    <citation type="submission" date="2019-09" db="EMBL/GenBank/DDBJ databases">
        <title>Phylogeny of genus Pseudoclavibacter and closely related genus.</title>
        <authorList>
            <person name="Li Y."/>
        </authorList>
    </citation>
    <scope>NUCLEOTIDE SEQUENCE [LARGE SCALE GENOMIC DNA]</scope>
    <source>
        <strain evidence="5 6">JCM 16921</strain>
    </source>
</reference>
<name>A0A7C8BMT5_9MICO</name>
<keyword evidence="6" id="KW-1185">Reference proteome</keyword>
<dbReference type="PROSITE" id="PS50949">
    <property type="entry name" value="HTH_GNTR"/>
    <property type="match status" value="1"/>
</dbReference>
<dbReference type="OrthoDB" id="4084810at2"/>
<dbReference type="RefSeq" id="WP_158036542.1">
    <property type="nucleotide sequence ID" value="NZ_BAAAZV010000011.1"/>
</dbReference>
<evidence type="ECO:0000256" key="2">
    <source>
        <dbReference type="ARBA" id="ARBA00023125"/>
    </source>
</evidence>
<comment type="caution">
    <text evidence="5">The sequence shown here is derived from an EMBL/GenBank/DDBJ whole genome shotgun (WGS) entry which is preliminary data.</text>
</comment>
<evidence type="ECO:0000313" key="6">
    <source>
        <dbReference type="Proteomes" id="UP000481339"/>
    </source>
</evidence>
<dbReference type="Gene3D" id="1.20.120.530">
    <property type="entry name" value="GntR ligand-binding domain-like"/>
    <property type="match status" value="1"/>
</dbReference>
<dbReference type="GO" id="GO:0003677">
    <property type="term" value="F:DNA binding"/>
    <property type="evidence" value="ECO:0007669"/>
    <property type="project" value="UniProtKB-KW"/>
</dbReference>
<evidence type="ECO:0000313" key="5">
    <source>
        <dbReference type="EMBL" id="KAB1631689.1"/>
    </source>
</evidence>
<dbReference type="InterPro" id="IPR000524">
    <property type="entry name" value="Tscrpt_reg_HTH_GntR"/>
</dbReference>
<dbReference type="SUPFAM" id="SSF48008">
    <property type="entry name" value="GntR ligand-binding domain-like"/>
    <property type="match status" value="1"/>
</dbReference>
<keyword evidence="2" id="KW-0238">DNA-binding</keyword>
<dbReference type="AlphaFoldDB" id="A0A7C8BMT5"/>
<dbReference type="Proteomes" id="UP000481339">
    <property type="component" value="Unassembled WGS sequence"/>
</dbReference>
<organism evidence="5 6">
    <name type="scientific">Pseudoclavibacter caeni</name>
    <dbReference type="NCBI Taxonomy" id="908846"/>
    <lineage>
        <taxon>Bacteria</taxon>
        <taxon>Bacillati</taxon>
        <taxon>Actinomycetota</taxon>
        <taxon>Actinomycetes</taxon>
        <taxon>Micrococcales</taxon>
        <taxon>Microbacteriaceae</taxon>
        <taxon>Pseudoclavibacter</taxon>
    </lineage>
</organism>
<keyword evidence="1" id="KW-0805">Transcription regulation</keyword>